<feature type="domain" description="Histidine kinase" evidence="14">
    <location>
        <begin position="339"/>
        <end position="561"/>
    </location>
</feature>
<evidence type="ECO:0000256" key="8">
    <source>
        <dbReference type="ARBA" id="ARBA00022741"/>
    </source>
</evidence>
<dbReference type="Pfam" id="PF00512">
    <property type="entry name" value="HisKA"/>
    <property type="match status" value="1"/>
</dbReference>
<evidence type="ECO:0000256" key="2">
    <source>
        <dbReference type="ARBA" id="ARBA00004236"/>
    </source>
</evidence>
<dbReference type="EMBL" id="CP007139">
    <property type="protein sequence ID" value="AIE84505.1"/>
    <property type="molecule type" value="Genomic_DNA"/>
</dbReference>
<comment type="subcellular location">
    <subcellularLocation>
        <location evidence="2">Cell membrane</location>
    </subcellularLocation>
    <subcellularLocation>
        <location evidence="3">Membrane raft</location>
        <topology evidence="3">Multi-pass membrane protein</topology>
    </subcellularLocation>
</comment>
<sequence length="571" mass="63705">MSDENELNSLREQLDAALKRNAELEQKLQQQETAAAQSASVRGSAESVDVAPINEADVTLRRLVQRIAMILQAEKIVIMFHDRESGELMGIPPSYGVEEEKLKLFRIRASHGISGHVFREATPLIFHDIMNDPRAQEDPFALLHVSNGLTVPLVIEKRDEENRVIERTTIGVLHAFNKRHGEDFNDEDVRLLERMARNVGSIIANLQLYQEAIQKRQELVQTFEALTAGLMLVSSEGRISQINSSARAIFDLGPETVGKDLQATIPVPELFNIVQNARENTEGGKGEIQVHVAGSERIYEAQAASVHGEDGKDLGVVVILNDVTDMRNIDKMKSSFVAMASHELRTPLTAIKGFSSTLLEGLDADLYTKEDQREFLGIVVSECDRLRRLIDDLLNTSRIESGESLQPNYSRFPLLPLLEKSVAVQQQASSKHRVLLQVHNALPETIVGDEDKLDQILTNLLNNAIKYSPNGGDVTVHAKNEGESTLIGVEDQGMGIPKEHLQRVFEKFHRVNNDDNRKIYGTGLGLFLVHHLVTQVHMGEIWAESEVGKGSTFWVRIPNELDIEKAKQANE</sequence>
<organism evidence="16 17">
    <name type="scientific">Fimbriimonas ginsengisoli Gsoil 348</name>
    <dbReference type="NCBI Taxonomy" id="661478"/>
    <lineage>
        <taxon>Bacteria</taxon>
        <taxon>Bacillati</taxon>
        <taxon>Armatimonadota</taxon>
        <taxon>Fimbriimonadia</taxon>
        <taxon>Fimbriimonadales</taxon>
        <taxon>Fimbriimonadaceae</taxon>
        <taxon>Fimbriimonas</taxon>
    </lineage>
</organism>
<dbReference type="InterPro" id="IPR003661">
    <property type="entry name" value="HisK_dim/P_dom"/>
</dbReference>
<dbReference type="CDD" id="cd00130">
    <property type="entry name" value="PAS"/>
    <property type="match status" value="1"/>
</dbReference>
<dbReference type="InterPro" id="IPR000014">
    <property type="entry name" value="PAS"/>
</dbReference>
<dbReference type="OrthoDB" id="9777816at2"/>
<feature type="domain" description="PAS" evidence="15">
    <location>
        <begin position="215"/>
        <end position="257"/>
    </location>
</feature>
<evidence type="ECO:0000256" key="1">
    <source>
        <dbReference type="ARBA" id="ARBA00000085"/>
    </source>
</evidence>
<dbReference type="RefSeq" id="WP_025226865.1">
    <property type="nucleotide sequence ID" value="NZ_CP007139.1"/>
</dbReference>
<dbReference type="PANTHER" id="PTHR43711">
    <property type="entry name" value="TWO-COMPONENT HISTIDINE KINASE"/>
    <property type="match status" value="1"/>
</dbReference>
<dbReference type="SUPFAM" id="SSF55785">
    <property type="entry name" value="PYP-like sensor domain (PAS domain)"/>
    <property type="match status" value="1"/>
</dbReference>
<dbReference type="Pfam" id="PF00989">
    <property type="entry name" value="PAS"/>
    <property type="match status" value="1"/>
</dbReference>
<dbReference type="PANTHER" id="PTHR43711:SF1">
    <property type="entry name" value="HISTIDINE KINASE 1"/>
    <property type="match status" value="1"/>
</dbReference>
<dbReference type="GO" id="GO:0005524">
    <property type="term" value="F:ATP binding"/>
    <property type="evidence" value="ECO:0007669"/>
    <property type="project" value="UniProtKB-KW"/>
</dbReference>
<feature type="coiled-coil region" evidence="13">
    <location>
        <begin position="7"/>
        <end position="41"/>
    </location>
</feature>
<dbReference type="CDD" id="cd00082">
    <property type="entry name" value="HisKA"/>
    <property type="match status" value="1"/>
</dbReference>
<dbReference type="InterPro" id="IPR004358">
    <property type="entry name" value="Sig_transdc_His_kin-like_C"/>
</dbReference>
<dbReference type="GO" id="GO:0000155">
    <property type="term" value="F:phosphorelay sensor kinase activity"/>
    <property type="evidence" value="ECO:0007669"/>
    <property type="project" value="InterPro"/>
</dbReference>
<evidence type="ECO:0000256" key="10">
    <source>
        <dbReference type="ARBA" id="ARBA00022840"/>
    </source>
</evidence>
<keyword evidence="5" id="KW-1003">Cell membrane</keyword>
<dbReference type="InterPro" id="IPR036097">
    <property type="entry name" value="HisK_dim/P_sf"/>
</dbReference>
<dbReference type="Gene3D" id="1.10.287.130">
    <property type="match status" value="1"/>
</dbReference>
<dbReference type="InterPro" id="IPR036890">
    <property type="entry name" value="HATPase_C_sf"/>
</dbReference>
<dbReference type="InterPro" id="IPR013767">
    <property type="entry name" value="PAS_fold"/>
</dbReference>
<dbReference type="PROSITE" id="PS50109">
    <property type="entry name" value="HIS_KIN"/>
    <property type="match status" value="1"/>
</dbReference>
<dbReference type="NCBIfam" id="TIGR00229">
    <property type="entry name" value="sensory_box"/>
    <property type="match status" value="1"/>
</dbReference>
<dbReference type="FunFam" id="1.10.287.130:FF:000001">
    <property type="entry name" value="Two-component sensor histidine kinase"/>
    <property type="match status" value="1"/>
</dbReference>
<dbReference type="EC" id="2.7.13.3" evidence="4"/>
<dbReference type="Gene3D" id="3.30.450.20">
    <property type="entry name" value="PAS domain"/>
    <property type="match status" value="1"/>
</dbReference>
<dbReference type="HOGENOM" id="CLU_000445_89_2_0"/>
<evidence type="ECO:0000256" key="3">
    <source>
        <dbReference type="ARBA" id="ARBA00004314"/>
    </source>
</evidence>
<evidence type="ECO:0000256" key="5">
    <source>
        <dbReference type="ARBA" id="ARBA00022475"/>
    </source>
</evidence>
<dbReference type="FunFam" id="3.30.565.10:FF:000023">
    <property type="entry name" value="PAS domain-containing sensor histidine kinase"/>
    <property type="match status" value="1"/>
</dbReference>
<dbReference type="Proteomes" id="UP000027982">
    <property type="component" value="Chromosome"/>
</dbReference>
<keyword evidence="11" id="KW-0902">Two-component regulatory system</keyword>
<evidence type="ECO:0000313" key="16">
    <source>
        <dbReference type="EMBL" id="AIE84505.1"/>
    </source>
</evidence>
<dbReference type="SMART" id="SM00065">
    <property type="entry name" value="GAF"/>
    <property type="match status" value="1"/>
</dbReference>
<dbReference type="Gene3D" id="3.30.565.10">
    <property type="entry name" value="Histidine kinase-like ATPase, C-terminal domain"/>
    <property type="match status" value="1"/>
</dbReference>
<dbReference type="eggNOG" id="COG5002">
    <property type="taxonomic scope" value="Bacteria"/>
</dbReference>
<evidence type="ECO:0000256" key="6">
    <source>
        <dbReference type="ARBA" id="ARBA00022553"/>
    </source>
</evidence>
<keyword evidence="17" id="KW-1185">Reference proteome</keyword>
<dbReference type="SMART" id="SM00387">
    <property type="entry name" value="HATPase_c"/>
    <property type="match status" value="1"/>
</dbReference>
<keyword evidence="9 16" id="KW-0418">Kinase</keyword>
<evidence type="ECO:0000256" key="12">
    <source>
        <dbReference type="ARBA" id="ARBA00023136"/>
    </source>
</evidence>
<dbReference type="InterPro" id="IPR029016">
    <property type="entry name" value="GAF-like_dom_sf"/>
</dbReference>
<accession>A0A068NP32</accession>
<dbReference type="STRING" id="661478.OP10G_1137"/>
<keyword evidence="12" id="KW-0472">Membrane</keyword>
<dbReference type="Pfam" id="PF02518">
    <property type="entry name" value="HATPase_c"/>
    <property type="match status" value="1"/>
</dbReference>
<keyword evidence="13" id="KW-0175">Coiled coil</keyword>
<dbReference type="eggNOG" id="COG2203">
    <property type="taxonomic scope" value="Bacteria"/>
</dbReference>
<evidence type="ECO:0000259" key="14">
    <source>
        <dbReference type="PROSITE" id="PS50109"/>
    </source>
</evidence>
<dbReference type="KEGG" id="fgi:OP10G_1137"/>
<gene>
    <name evidence="16" type="ORF">OP10G_1137</name>
</gene>
<evidence type="ECO:0000256" key="7">
    <source>
        <dbReference type="ARBA" id="ARBA00022679"/>
    </source>
</evidence>
<name>A0A068NP32_FIMGI</name>
<keyword evidence="6" id="KW-0597">Phosphoprotein</keyword>
<dbReference type="InterPro" id="IPR003594">
    <property type="entry name" value="HATPase_dom"/>
</dbReference>
<dbReference type="InterPro" id="IPR050736">
    <property type="entry name" value="Sensor_HK_Regulatory"/>
</dbReference>
<dbReference type="SUPFAM" id="SSF55874">
    <property type="entry name" value="ATPase domain of HSP90 chaperone/DNA topoisomerase II/histidine kinase"/>
    <property type="match status" value="1"/>
</dbReference>
<evidence type="ECO:0000259" key="15">
    <source>
        <dbReference type="PROSITE" id="PS50112"/>
    </source>
</evidence>
<dbReference type="InterPro" id="IPR003018">
    <property type="entry name" value="GAF"/>
</dbReference>
<proteinExistence type="predicted"/>
<dbReference type="InterPro" id="IPR035965">
    <property type="entry name" value="PAS-like_dom_sf"/>
</dbReference>
<dbReference type="InterPro" id="IPR005467">
    <property type="entry name" value="His_kinase_dom"/>
</dbReference>
<dbReference type="GO" id="GO:0005886">
    <property type="term" value="C:plasma membrane"/>
    <property type="evidence" value="ECO:0007669"/>
    <property type="project" value="UniProtKB-SubCell"/>
</dbReference>
<comment type="catalytic activity">
    <reaction evidence="1">
        <text>ATP + protein L-histidine = ADP + protein N-phospho-L-histidine.</text>
        <dbReference type="EC" id="2.7.13.3"/>
    </reaction>
</comment>
<keyword evidence="10" id="KW-0067">ATP-binding</keyword>
<reference evidence="16 17" key="1">
    <citation type="journal article" date="2014" name="PLoS ONE">
        <title>The first complete genome sequence of the class fimbriimonadia in the phylum armatimonadetes.</title>
        <authorList>
            <person name="Hu Z.Y."/>
            <person name="Wang Y.Z."/>
            <person name="Im W.T."/>
            <person name="Wang S.Y."/>
            <person name="Zhao G.P."/>
            <person name="Zheng H.J."/>
            <person name="Quan Z.X."/>
        </authorList>
    </citation>
    <scope>NUCLEOTIDE SEQUENCE [LARGE SCALE GENOMIC DNA]</scope>
    <source>
        <strain evidence="16">Gsoil 348</strain>
    </source>
</reference>
<keyword evidence="8" id="KW-0547">Nucleotide-binding</keyword>
<evidence type="ECO:0000256" key="11">
    <source>
        <dbReference type="ARBA" id="ARBA00023012"/>
    </source>
</evidence>
<dbReference type="SUPFAM" id="SSF55781">
    <property type="entry name" value="GAF domain-like"/>
    <property type="match status" value="1"/>
</dbReference>
<dbReference type="SMART" id="SM00388">
    <property type="entry name" value="HisKA"/>
    <property type="match status" value="1"/>
</dbReference>
<protein>
    <recommendedName>
        <fullName evidence="4">histidine kinase</fullName>
        <ecNumber evidence="4">2.7.13.3</ecNumber>
    </recommendedName>
</protein>
<dbReference type="PROSITE" id="PS50112">
    <property type="entry name" value="PAS"/>
    <property type="match status" value="1"/>
</dbReference>
<dbReference type="Pfam" id="PF13185">
    <property type="entry name" value="GAF_2"/>
    <property type="match status" value="1"/>
</dbReference>
<dbReference type="PRINTS" id="PR00344">
    <property type="entry name" value="BCTRLSENSOR"/>
</dbReference>
<evidence type="ECO:0000256" key="13">
    <source>
        <dbReference type="SAM" id="Coils"/>
    </source>
</evidence>
<dbReference type="AlphaFoldDB" id="A0A068NP32"/>
<keyword evidence="7" id="KW-0808">Transferase</keyword>
<evidence type="ECO:0000313" key="17">
    <source>
        <dbReference type="Proteomes" id="UP000027982"/>
    </source>
</evidence>
<dbReference type="Gene3D" id="3.30.450.40">
    <property type="match status" value="1"/>
</dbReference>
<dbReference type="GO" id="GO:0045121">
    <property type="term" value="C:membrane raft"/>
    <property type="evidence" value="ECO:0007669"/>
    <property type="project" value="UniProtKB-SubCell"/>
</dbReference>
<evidence type="ECO:0000256" key="4">
    <source>
        <dbReference type="ARBA" id="ARBA00012438"/>
    </source>
</evidence>
<evidence type="ECO:0000256" key="9">
    <source>
        <dbReference type="ARBA" id="ARBA00022777"/>
    </source>
</evidence>
<dbReference type="GO" id="GO:0006355">
    <property type="term" value="P:regulation of DNA-templated transcription"/>
    <property type="evidence" value="ECO:0007669"/>
    <property type="project" value="InterPro"/>
</dbReference>
<dbReference type="SUPFAM" id="SSF47384">
    <property type="entry name" value="Homodimeric domain of signal transducing histidine kinase"/>
    <property type="match status" value="1"/>
</dbReference>